<feature type="region of interest" description="Disordered" evidence="1">
    <location>
        <begin position="233"/>
        <end position="254"/>
    </location>
</feature>
<sequence>MPAPQLHAPPSGVTIRMYRQGHGDCFLLAMPDDAGDPFYLLIDCGLKPGSEIKATIEDVIGDIRDATDGHIHAVLITHEHQDHTNMFLAKLGGKSMFDDITFGDVLLGWTANPDDTEAQQLRQMKLRALMRLLAARRRLAGLAAAGEDVKQTLDFVDAMLAFEGADADFLKALGPTDDSVFSAADSAAIVQGLSVAKCMDYVTGKVGKPRYFSPHETPFALNGVSGVRLYPLGPPRDDRLNEDEPAKSDAAGQARMYEKTDRGHGLGFGFSSGLDGMFVGADHGFLGEDAESHDPFAPGLKLLENGPDWSSEIAEFFGYFAPPTGEEWRRINIEWLAAAGWFADKINTELNNSSLVVAIELVNSHKVLLFPGDAQYGSWMSWAVAPFEIPAQGGAQARTVTVQDLLARTIFYKVGHHGSHNATLKGEADSDYANLDWMALGAHAKEFVAVIPANTQWAWDENDQHWEHPLKAIREDLEAKTSGRLFKSDTDFDPKPPASAVKADWQKFVANVTATDLYFEYTVLDQ</sequence>
<name>A0ABN8JWW3_9HYPH</name>
<evidence type="ECO:0008006" key="4">
    <source>
        <dbReference type="Google" id="ProtNLM"/>
    </source>
</evidence>
<protein>
    <recommendedName>
        <fullName evidence="4">MBL fold metallo-hydrolase</fullName>
    </recommendedName>
</protein>
<comment type="caution">
    <text evidence="2">The sequence shown here is derived from an EMBL/GenBank/DDBJ whole genome shotgun (WGS) entry which is preliminary data.</text>
</comment>
<evidence type="ECO:0000313" key="2">
    <source>
        <dbReference type="EMBL" id="CAH2402342.1"/>
    </source>
</evidence>
<accession>A0ABN8JWW3</accession>
<feature type="compositionally biased region" description="Basic and acidic residues" evidence="1">
    <location>
        <begin position="235"/>
        <end position="247"/>
    </location>
</feature>
<dbReference type="SUPFAM" id="SSF56281">
    <property type="entry name" value="Metallo-hydrolase/oxidoreductase"/>
    <property type="match status" value="1"/>
</dbReference>
<dbReference type="Proteomes" id="UP001153050">
    <property type="component" value="Unassembled WGS sequence"/>
</dbReference>
<dbReference type="Gene3D" id="3.60.15.10">
    <property type="entry name" value="Ribonuclease Z/Hydroxyacylglutathione hydrolase-like"/>
    <property type="match status" value="2"/>
</dbReference>
<dbReference type="EMBL" id="CAKXZT010000126">
    <property type="protein sequence ID" value="CAH2402342.1"/>
    <property type="molecule type" value="Genomic_DNA"/>
</dbReference>
<proteinExistence type="predicted"/>
<organism evidence="2 3">
    <name type="scientific">Mesorhizobium escarrei</name>
    <dbReference type="NCBI Taxonomy" id="666018"/>
    <lineage>
        <taxon>Bacteria</taxon>
        <taxon>Pseudomonadati</taxon>
        <taxon>Pseudomonadota</taxon>
        <taxon>Alphaproteobacteria</taxon>
        <taxon>Hyphomicrobiales</taxon>
        <taxon>Phyllobacteriaceae</taxon>
        <taxon>Mesorhizobium</taxon>
    </lineage>
</organism>
<dbReference type="InterPro" id="IPR036866">
    <property type="entry name" value="RibonucZ/Hydroxyglut_hydro"/>
</dbReference>
<evidence type="ECO:0000313" key="3">
    <source>
        <dbReference type="Proteomes" id="UP001153050"/>
    </source>
</evidence>
<reference evidence="2 3" key="1">
    <citation type="submission" date="2022-03" db="EMBL/GenBank/DDBJ databases">
        <authorList>
            <person name="Brunel B."/>
        </authorList>
    </citation>
    <scope>NUCLEOTIDE SEQUENCE [LARGE SCALE GENOMIC DNA]</scope>
    <source>
        <strain evidence="2">STM5069sample</strain>
    </source>
</reference>
<gene>
    <name evidence="2" type="ORF">MES5069_310078</name>
</gene>
<keyword evidence="3" id="KW-1185">Reference proteome</keyword>
<evidence type="ECO:0000256" key="1">
    <source>
        <dbReference type="SAM" id="MobiDB-lite"/>
    </source>
</evidence>